<sequence>MKNIFPGYYKKSEEEIKKIWELGIIVFDTNVLLNLYRYSDSTRDTILDLVSKFSKQIFLPHQAGLEYNRNRYEVIAEQEKAYKEFLEKISQIQKDLQSTNKPPFLSLKVDSDLNSVFEHVSTEVKDSIQKYCDFLKDDPIYNKISELFKNKISKSFTDEELSLIYKEGEERYKAKMPPGYEDEKTKDGNRKFGDLVLWKQVIELAKDLKKDIILITDERKSDWWWKIKDGRNMGPRQELIEEIKSQANVDFHMYSSERFLSYGQSFLKEKINQKALEEIQAMKKAEIEHINRVKYKLAESNESINLNELKIQEQIEYLKSRINSLDNQKYNLRKHIHSLIKDSDEDSELQEHIHNLNIRESELTEEKEELESKIKNLKNYLLKSRKKEHFIDIKDRIRKFLDENGNEL</sequence>
<dbReference type="Pfam" id="PF18476">
    <property type="entry name" value="PIN_8"/>
    <property type="match status" value="1"/>
</dbReference>
<evidence type="ECO:0000259" key="2">
    <source>
        <dbReference type="Pfam" id="PF18476"/>
    </source>
</evidence>
<dbReference type="EMBL" id="BAABCT010000004">
    <property type="protein sequence ID" value="GAA4072714.1"/>
    <property type="molecule type" value="Genomic_DNA"/>
</dbReference>
<accession>A0ABP7VR60</accession>
<proteinExistence type="predicted"/>
<organism evidence="3 4">
    <name type="scientific">Flavobacterium cheonanense</name>
    <dbReference type="NCBI Taxonomy" id="706183"/>
    <lineage>
        <taxon>Bacteria</taxon>
        <taxon>Pseudomonadati</taxon>
        <taxon>Bacteroidota</taxon>
        <taxon>Flavobacteriia</taxon>
        <taxon>Flavobacteriales</taxon>
        <taxon>Flavobacteriaceae</taxon>
        <taxon>Flavobacterium</taxon>
    </lineage>
</organism>
<dbReference type="InterPro" id="IPR041578">
    <property type="entry name" value="PIN_8"/>
</dbReference>
<evidence type="ECO:0000256" key="1">
    <source>
        <dbReference type="SAM" id="Coils"/>
    </source>
</evidence>
<dbReference type="Proteomes" id="UP001500367">
    <property type="component" value="Unassembled WGS sequence"/>
</dbReference>
<reference evidence="4" key="1">
    <citation type="journal article" date="2019" name="Int. J. Syst. Evol. Microbiol.">
        <title>The Global Catalogue of Microorganisms (GCM) 10K type strain sequencing project: providing services to taxonomists for standard genome sequencing and annotation.</title>
        <authorList>
            <consortium name="The Broad Institute Genomics Platform"/>
            <consortium name="The Broad Institute Genome Sequencing Center for Infectious Disease"/>
            <person name="Wu L."/>
            <person name="Ma J."/>
        </authorList>
    </citation>
    <scope>NUCLEOTIDE SEQUENCE [LARGE SCALE GENOMIC DNA]</scope>
    <source>
        <strain evidence="4">JCM 17069</strain>
    </source>
</reference>
<feature type="coiled-coil region" evidence="1">
    <location>
        <begin position="353"/>
        <end position="387"/>
    </location>
</feature>
<dbReference type="RefSeq" id="WP_344816351.1">
    <property type="nucleotide sequence ID" value="NZ_BAABCT010000004.1"/>
</dbReference>
<name>A0ABP7VR60_9FLAO</name>
<protein>
    <recommendedName>
        <fullName evidence="2">PIN like domain-containing protein</fullName>
    </recommendedName>
</protein>
<evidence type="ECO:0000313" key="4">
    <source>
        <dbReference type="Proteomes" id="UP001500367"/>
    </source>
</evidence>
<keyword evidence="1" id="KW-0175">Coiled coil</keyword>
<gene>
    <name evidence="3" type="ORF">GCM10022389_17650</name>
</gene>
<evidence type="ECO:0000313" key="3">
    <source>
        <dbReference type="EMBL" id="GAA4072714.1"/>
    </source>
</evidence>
<keyword evidence="4" id="KW-1185">Reference proteome</keyword>
<feature type="domain" description="PIN like" evidence="2">
    <location>
        <begin position="24"/>
        <end position="239"/>
    </location>
</feature>
<comment type="caution">
    <text evidence="3">The sequence shown here is derived from an EMBL/GenBank/DDBJ whole genome shotgun (WGS) entry which is preliminary data.</text>
</comment>